<evidence type="ECO:0000313" key="3">
    <source>
        <dbReference type="Proteomes" id="UP000032180"/>
    </source>
</evidence>
<evidence type="ECO:0000313" key="2">
    <source>
        <dbReference type="EnsemblPlants" id="LPERR03G03050.1"/>
    </source>
</evidence>
<accession>A0A0D9VPE9</accession>
<reference evidence="3" key="2">
    <citation type="submission" date="2013-12" db="EMBL/GenBank/DDBJ databases">
        <authorList>
            <person name="Yu Y."/>
            <person name="Lee S."/>
            <person name="de Baynast K."/>
            <person name="Wissotski M."/>
            <person name="Liu L."/>
            <person name="Talag J."/>
            <person name="Goicoechea J."/>
            <person name="Angelova A."/>
            <person name="Jetty R."/>
            <person name="Kudrna D."/>
            <person name="Golser W."/>
            <person name="Rivera L."/>
            <person name="Zhang J."/>
            <person name="Wing R."/>
        </authorList>
    </citation>
    <scope>NUCLEOTIDE SEQUENCE</scope>
</reference>
<dbReference type="AlphaFoldDB" id="A0A0D9VPE9"/>
<dbReference type="Proteomes" id="UP000032180">
    <property type="component" value="Chromosome 3"/>
</dbReference>
<reference evidence="2" key="3">
    <citation type="submission" date="2015-04" db="UniProtKB">
        <authorList>
            <consortium name="EnsemblPlants"/>
        </authorList>
    </citation>
    <scope>IDENTIFICATION</scope>
</reference>
<reference evidence="2 3" key="1">
    <citation type="submission" date="2012-08" db="EMBL/GenBank/DDBJ databases">
        <title>Oryza genome evolution.</title>
        <authorList>
            <person name="Wing R.A."/>
        </authorList>
    </citation>
    <scope>NUCLEOTIDE SEQUENCE</scope>
</reference>
<feature type="region of interest" description="Disordered" evidence="1">
    <location>
        <begin position="1"/>
        <end position="24"/>
    </location>
</feature>
<dbReference type="EnsemblPlants" id="LPERR03G03050.1">
    <property type="protein sequence ID" value="LPERR03G03050.1"/>
    <property type="gene ID" value="LPERR03G03050"/>
</dbReference>
<proteinExistence type="predicted"/>
<protein>
    <submittedName>
        <fullName evidence="2">Uncharacterized protein</fullName>
    </submittedName>
</protein>
<evidence type="ECO:0000256" key="1">
    <source>
        <dbReference type="SAM" id="MobiDB-lite"/>
    </source>
</evidence>
<keyword evidence="3" id="KW-1185">Reference proteome</keyword>
<dbReference type="HOGENOM" id="CLU_2889003_0_0_1"/>
<feature type="compositionally biased region" description="Basic and acidic residues" evidence="1">
    <location>
        <begin position="1"/>
        <end position="19"/>
    </location>
</feature>
<sequence length="63" mass="7060">MAEREERRWRMTGEGEGRGKGGARNTAFRVLEEYLVNRAPDRSAGYQQVAAQPHKAAADLQNT</sequence>
<organism evidence="2 3">
    <name type="scientific">Leersia perrieri</name>
    <dbReference type="NCBI Taxonomy" id="77586"/>
    <lineage>
        <taxon>Eukaryota</taxon>
        <taxon>Viridiplantae</taxon>
        <taxon>Streptophyta</taxon>
        <taxon>Embryophyta</taxon>
        <taxon>Tracheophyta</taxon>
        <taxon>Spermatophyta</taxon>
        <taxon>Magnoliopsida</taxon>
        <taxon>Liliopsida</taxon>
        <taxon>Poales</taxon>
        <taxon>Poaceae</taxon>
        <taxon>BOP clade</taxon>
        <taxon>Oryzoideae</taxon>
        <taxon>Oryzeae</taxon>
        <taxon>Oryzinae</taxon>
        <taxon>Leersia</taxon>
    </lineage>
</organism>
<name>A0A0D9VPE9_9ORYZ</name>
<dbReference type="Gramene" id="LPERR03G03050.1">
    <property type="protein sequence ID" value="LPERR03G03050.1"/>
    <property type="gene ID" value="LPERR03G03050"/>
</dbReference>